<evidence type="ECO:0000313" key="6">
    <source>
        <dbReference type="Proteomes" id="UP001198220"/>
    </source>
</evidence>
<sequence>MKTMKVVIPGVLTTVQDLGRFGYQKSGMTCSGVMDTAAYRKANYLVGNEGGAAVLEMTLYGGSCRFEEDTVIALTGADMQPTVNQKPIAMNQAVKVPAGGVLNLGMAKTGCRTYLAVAGGFEVPKVMGSYSTNLKCGIGGHEGRALQMGDELPIGEALHSWDEVKDRKVSVPDYPKEVLVSVVPGPQEEYFTEAGIHHFYSESYEVTESCDRMGYRLEGPEVESKNGTDIVSDGIVFGSIQIPSSGKPIILMADHQTTGGYAKIGTVTQADLSKVAQCKPGDRIRFRKVSVEEVQEISRKEREKECF</sequence>
<dbReference type="SUPFAM" id="SSF50891">
    <property type="entry name" value="Cyclophilin-like"/>
    <property type="match status" value="1"/>
</dbReference>
<dbReference type="RefSeq" id="WP_308459704.1">
    <property type="nucleotide sequence ID" value="NZ_JAJEPS010000011.1"/>
</dbReference>
<evidence type="ECO:0000256" key="1">
    <source>
        <dbReference type="ARBA" id="ARBA00022741"/>
    </source>
</evidence>
<dbReference type="SMART" id="SM00797">
    <property type="entry name" value="AHS2"/>
    <property type="match status" value="1"/>
</dbReference>
<dbReference type="Pfam" id="PF02626">
    <property type="entry name" value="CT_A_B"/>
    <property type="match status" value="1"/>
</dbReference>
<evidence type="ECO:0000259" key="4">
    <source>
        <dbReference type="SMART" id="SM00797"/>
    </source>
</evidence>
<comment type="caution">
    <text evidence="5">The sequence shown here is derived from an EMBL/GenBank/DDBJ whole genome shotgun (WGS) entry which is preliminary data.</text>
</comment>
<dbReference type="AlphaFoldDB" id="A0AAE3DAE8"/>
<dbReference type="EMBL" id="JAJEPS010000011">
    <property type="protein sequence ID" value="MCC2126843.1"/>
    <property type="molecule type" value="Genomic_DNA"/>
</dbReference>
<accession>A0AAE3DAE8</accession>
<reference evidence="5 6" key="1">
    <citation type="submission" date="2021-10" db="EMBL/GenBank/DDBJ databases">
        <title>Anaerobic single-cell dispensing facilitates the cultivation of human gut bacteria.</title>
        <authorList>
            <person name="Afrizal A."/>
        </authorList>
    </citation>
    <scope>NUCLEOTIDE SEQUENCE [LARGE SCALE GENOMIC DNA]</scope>
    <source>
        <strain evidence="5 6">CLA-AA-H276</strain>
    </source>
</reference>
<proteinExistence type="predicted"/>
<evidence type="ECO:0000313" key="5">
    <source>
        <dbReference type="EMBL" id="MCC2126843.1"/>
    </source>
</evidence>
<dbReference type="GO" id="GO:0016787">
    <property type="term" value="F:hydrolase activity"/>
    <property type="evidence" value="ECO:0007669"/>
    <property type="project" value="UniProtKB-KW"/>
</dbReference>
<dbReference type="PANTHER" id="PTHR43309">
    <property type="entry name" value="5-OXOPROLINASE SUBUNIT C"/>
    <property type="match status" value="1"/>
</dbReference>
<dbReference type="PANTHER" id="PTHR43309:SF5">
    <property type="entry name" value="5-OXOPROLINASE SUBUNIT C"/>
    <property type="match status" value="1"/>
</dbReference>
<dbReference type="InterPro" id="IPR003778">
    <property type="entry name" value="CT_A_B"/>
</dbReference>
<gene>
    <name evidence="5" type="ORF">LKD36_11760</name>
</gene>
<dbReference type="Gene3D" id="2.40.100.10">
    <property type="entry name" value="Cyclophilin-like"/>
    <property type="match status" value="1"/>
</dbReference>
<name>A0AAE3DAE8_9FIRM</name>
<dbReference type="NCBIfam" id="TIGR00724">
    <property type="entry name" value="urea_amlyse_rel"/>
    <property type="match status" value="1"/>
</dbReference>
<dbReference type="InterPro" id="IPR052708">
    <property type="entry name" value="PxpC"/>
</dbReference>
<keyword evidence="6" id="KW-1185">Reference proteome</keyword>
<protein>
    <submittedName>
        <fullName evidence="5">Biotin-dependent carboxyltransferase family protein</fullName>
    </submittedName>
</protein>
<dbReference type="InterPro" id="IPR029000">
    <property type="entry name" value="Cyclophilin-like_dom_sf"/>
</dbReference>
<keyword evidence="3" id="KW-0067">ATP-binding</keyword>
<feature type="domain" description="Carboxyltransferase" evidence="4">
    <location>
        <begin position="25"/>
        <end position="305"/>
    </location>
</feature>
<dbReference type="Proteomes" id="UP001198220">
    <property type="component" value="Unassembled WGS sequence"/>
</dbReference>
<keyword evidence="1" id="KW-0547">Nucleotide-binding</keyword>
<evidence type="ECO:0000256" key="3">
    <source>
        <dbReference type="ARBA" id="ARBA00022840"/>
    </source>
</evidence>
<organism evidence="5 6">
    <name type="scientific">Hominiventricola filiformis</name>
    <dbReference type="NCBI Taxonomy" id="2885352"/>
    <lineage>
        <taxon>Bacteria</taxon>
        <taxon>Bacillati</taxon>
        <taxon>Bacillota</taxon>
        <taxon>Clostridia</taxon>
        <taxon>Lachnospirales</taxon>
        <taxon>Lachnospiraceae</taxon>
        <taxon>Hominiventricola</taxon>
    </lineage>
</organism>
<keyword evidence="2" id="KW-0378">Hydrolase</keyword>
<dbReference type="GO" id="GO:0005524">
    <property type="term" value="F:ATP binding"/>
    <property type="evidence" value="ECO:0007669"/>
    <property type="project" value="UniProtKB-KW"/>
</dbReference>
<evidence type="ECO:0000256" key="2">
    <source>
        <dbReference type="ARBA" id="ARBA00022801"/>
    </source>
</evidence>